<dbReference type="InterPro" id="IPR003170">
    <property type="entry name" value="MurB"/>
</dbReference>
<dbReference type="PANTHER" id="PTHR21071:SF4">
    <property type="entry name" value="UDP-N-ACETYLENOLPYRUVOYLGLUCOSAMINE REDUCTASE"/>
    <property type="match status" value="1"/>
</dbReference>
<dbReference type="InterPro" id="IPR016167">
    <property type="entry name" value="FAD-bd_PCMH_sub1"/>
</dbReference>
<dbReference type="InterPro" id="IPR006094">
    <property type="entry name" value="Oxid_FAD_bind_N"/>
</dbReference>
<feature type="domain" description="FAD linked oxidase N-terminal" evidence="1">
    <location>
        <begin position="26"/>
        <end position="106"/>
    </location>
</feature>
<protein>
    <recommendedName>
        <fullName evidence="1">FAD linked oxidase N-terminal domain-containing protein</fullName>
    </recommendedName>
</protein>
<dbReference type="SUPFAM" id="SSF56176">
    <property type="entry name" value="FAD-binding/transporter-associated domain-like"/>
    <property type="match status" value="1"/>
</dbReference>
<feature type="non-terminal residue" evidence="2">
    <location>
        <position position="109"/>
    </location>
</feature>
<dbReference type="GO" id="GO:0050660">
    <property type="term" value="F:flavin adenine dinucleotide binding"/>
    <property type="evidence" value="ECO:0007669"/>
    <property type="project" value="InterPro"/>
</dbReference>
<accession>A0A383B736</accession>
<evidence type="ECO:0000259" key="1">
    <source>
        <dbReference type="Pfam" id="PF01565"/>
    </source>
</evidence>
<dbReference type="HAMAP" id="MF_00037">
    <property type="entry name" value="MurB"/>
    <property type="match status" value="1"/>
</dbReference>
<reference evidence="2" key="1">
    <citation type="submission" date="2018-05" db="EMBL/GenBank/DDBJ databases">
        <authorList>
            <person name="Lanie J.A."/>
            <person name="Ng W.-L."/>
            <person name="Kazmierczak K.M."/>
            <person name="Andrzejewski T.M."/>
            <person name="Davidsen T.M."/>
            <person name="Wayne K.J."/>
            <person name="Tettelin H."/>
            <person name="Glass J.I."/>
            <person name="Rusch D."/>
            <person name="Podicherti R."/>
            <person name="Tsui H.-C.T."/>
            <person name="Winkler M.E."/>
        </authorList>
    </citation>
    <scope>NUCLEOTIDE SEQUENCE</scope>
</reference>
<dbReference type="PANTHER" id="PTHR21071">
    <property type="entry name" value="UDP-N-ACETYLENOLPYRUVOYLGLUCOSAMINE REDUCTASE"/>
    <property type="match status" value="1"/>
</dbReference>
<dbReference type="Pfam" id="PF01565">
    <property type="entry name" value="FAD_binding_4"/>
    <property type="match status" value="1"/>
</dbReference>
<dbReference type="InterPro" id="IPR036318">
    <property type="entry name" value="FAD-bd_PCMH-like_sf"/>
</dbReference>
<dbReference type="Gene3D" id="3.30.43.10">
    <property type="entry name" value="Uridine Diphospho-n-acetylenolpyruvylglucosamine Reductase, domain 2"/>
    <property type="match status" value="1"/>
</dbReference>
<sequence>MNRPDLIRQNIPLAPQTTIRLGGSARYYAECTSVNEIRACLQWAASTDRAVQVLGGGSNVLFADIGFDGLVLKIALHGLEFIGETVVAAAGEDWDSFVAACVGRGLAGV</sequence>
<dbReference type="GO" id="GO:0071555">
    <property type="term" value="P:cell wall organization"/>
    <property type="evidence" value="ECO:0007669"/>
    <property type="project" value="TreeGrafter"/>
</dbReference>
<dbReference type="GO" id="GO:0005829">
    <property type="term" value="C:cytosol"/>
    <property type="evidence" value="ECO:0007669"/>
    <property type="project" value="TreeGrafter"/>
</dbReference>
<organism evidence="2">
    <name type="scientific">marine metagenome</name>
    <dbReference type="NCBI Taxonomy" id="408172"/>
    <lineage>
        <taxon>unclassified sequences</taxon>
        <taxon>metagenomes</taxon>
        <taxon>ecological metagenomes</taxon>
    </lineage>
</organism>
<dbReference type="GO" id="GO:0008762">
    <property type="term" value="F:UDP-N-acetylmuramate dehydrogenase activity"/>
    <property type="evidence" value="ECO:0007669"/>
    <property type="project" value="InterPro"/>
</dbReference>
<proteinExistence type="inferred from homology"/>
<name>A0A383B736_9ZZZZ</name>
<evidence type="ECO:0000313" key="2">
    <source>
        <dbReference type="EMBL" id="SVE15937.1"/>
    </source>
</evidence>
<dbReference type="AlphaFoldDB" id="A0A383B736"/>
<gene>
    <name evidence="2" type="ORF">METZ01_LOCUS468791</name>
</gene>
<dbReference type="EMBL" id="UINC01198120">
    <property type="protein sequence ID" value="SVE15937.1"/>
    <property type="molecule type" value="Genomic_DNA"/>
</dbReference>